<dbReference type="InterPro" id="IPR005790">
    <property type="entry name" value="DNA_polIII_delta"/>
</dbReference>
<evidence type="ECO:0000256" key="5">
    <source>
        <dbReference type="ARBA" id="ARBA00022705"/>
    </source>
</evidence>
<evidence type="ECO:0000313" key="13">
    <source>
        <dbReference type="Proteomes" id="UP001139559"/>
    </source>
</evidence>
<comment type="caution">
    <text evidence="12">The sequence shown here is derived from an EMBL/GenBank/DDBJ whole genome shotgun (WGS) entry which is preliminary data.</text>
</comment>
<evidence type="ECO:0000256" key="2">
    <source>
        <dbReference type="ARBA" id="ARBA00017703"/>
    </source>
</evidence>
<evidence type="ECO:0000313" key="12">
    <source>
        <dbReference type="EMBL" id="MCK6262230.1"/>
    </source>
</evidence>
<dbReference type="Gene3D" id="1.10.8.60">
    <property type="match status" value="1"/>
</dbReference>
<dbReference type="InterPro" id="IPR032780">
    <property type="entry name" value="DNA_pol3_delt_C"/>
</dbReference>
<dbReference type="CDD" id="cd18138">
    <property type="entry name" value="HLD_clamp_pol_III_delta"/>
    <property type="match status" value="1"/>
</dbReference>
<name>A0A9X1XHN5_9VIBR</name>
<proteinExistence type="inferred from homology"/>
<dbReference type="EMBL" id="JAJHVV010000001">
    <property type="protein sequence ID" value="MCK6262230.1"/>
    <property type="molecule type" value="Genomic_DNA"/>
</dbReference>
<evidence type="ECO:0000256" key="1">
    <source>
        <dbReference type="ARBA" id="ARBA00012417"/>
    </source>
</evidence>
<dbReference type="Proteomes" id="UP001139559">
    <property type="component" value="Unassembled WGS sequence"/>
</dbReference>
<keyword evidence="3 12" id="KW-0808">Transferase</keyword>
<feature type="domain" description="DNA polymerase III delta N-terminal" evidence="10">
    <location>
        <begin position="20"/>
        <end position="138"/>
    </location>
</feature>
<dbReference type="GO" id="GO:0003887">
    <property type="term" value="F:DNA-directed DNA polymerase activity"/>
    <property type="evidence" value="ECO:0007669"/>
    <property type="project" value="UniProtKB-UniRule"/>
</dbReference>
<dbReference type="SUPFAM" id="SSF48019">
    <property type="entry name" value="post-AAA+ oligomerization domain-like"/>
    <property type="match status" value="1"/>
</dbReference>
<dbReference type="GO" id="GO:0003677">
    <property type="term" value="F:DNA binding"/>
    <property type="evidence" value="ECO:0007669"/>
    <property type="project" value="InterPro"/>
</dbReference>
<sequence>MRIYADKLADQLNRQLHSVYLLLGNEPLLIQESHSAIKAKAKTVGFEEHHRFTLDNSINWNEVYDCCQALSLFSARQIIELEIPEAGVNAAHSKELVALSASLHPDILLIIIGSKLTKAQENAKWFKTYNTQGCWVSCLTPDIQRLPQFVQARCNALGLRADIEARQMLAQWHEGNLFALSQSLEKLALLYPDGELTLVRLEESLSRHNHFTPFHWIDALLAGKAKRAQRILRQLEAESVEPVILIRTIQKELMQLLKLQLELKSAPAGQVFDKYRIWQSKRPLYNSALSRLSISAIQQGLQLLAQCELLSKTQYETSPWPTLHQLSLELCQPSIDLGVQVN</sequence>
<dbReference type="EC" id="2.7.7.7" evidence="1 9"/>
<dbReference type="NCBIfam" id="TIGR01128">
    <property type="entry name" value="holA"/>
    <property type="match status" value="1"/>
</dbReference>
<evidence type="ECO:0000256" key="4">
    <source>
        <dbReference type="ARBA" id="ARBA00022695"/>
    </source>
</evidence>
<protein>
    <recommendedName>
        <fullName evidence="2 9">DNA polymerase III subunit delta</fullName>
        <ecNumber evidence="1 9">2.7.7.7</ecNumber>
    </recommendedName>
</protein>
<gene>
    <name evidence="12" type="primary">holA</name>
    <name evidence="12" type="ORF">KP803_02945</name>
</gene>
<comment type="similarity">
    <text evidence="7">Belongs to the DNA polymerase HolA subunit family.</text>
</comment>
<keyword evidence="13" id="KW-1185">Reference proteome</keyword>
<keyword evidence="5" id="KW-0235">DNA replication</keyword>
<dbReference type="Gene3D" id="3.40.50.300">
    <property type="entry name" value="P-loop containing nucleotide triphosphate hydrolases"/>
    <property type="match status" value="1"/>
</dbReference>
<dbReference type="GO" id="GO:0006261">
    <property type="term" value="P:DNA-templated DNA replication"/>
    <property type="evidence" value="ECO:0007669"/>
    <property type="project" value="TreeGrafter"/>
</dbReference>
<dbReference type="Gene3D" id="1.20.272.10">
    <property type="match status" value="1"/>
</dbReference>
<organism evidence="12 13">
    <name type="scientific">Vibrio amylolyticus</name>
    <dbReference type="NCBI Taxonomy" id="2847292"/>
    <lineage>
        <taxon>Bacteria</taxon>
        <taxon>Pseudomonadati</taxon>
        <taxon>Pseudomonadota</taxon>
        <taxon>Gammaproteobacteria</taxon>
        <taxon>Vibrionales</taxon>
        <taxon>Vibrionaceae</taxon>
        <taxon>Vibrio</taxon>
    </lineage>
</organism>
<dbReference type="InterPro" id="IPR008921">
    <property type="entry name" value="DNA_pol3_clamp-load_cplx_C"/>
</dbReference>
<dbReference type="InterPro" id="IPR010372">
    <property type="entry name" value="DNA_pol3_delta_N"/>
</dbReference>
<dbReference type="InterPro" id="IPR027417">
    <property type="entry name" value="P-loop_NTPase"/>
</dbReference>
<evidence type="ECO:0000256" key="9">
    <source>
        <dbReference type="NCBIfam" id="TIGR01128"/>
    </source>
</evidence>
<dbReference type="Pfam" id="PF06144">
    <property type="entry name" value="DNA_pol3_delta"/>
    <property type="match status" value="1"/>
</dbReference>
<evidence type="ECO:0000259" key="11">
    <source>
        <dbReference type="Pfam" id="PF14840"/>
    </source>
</evidence>
<evidence type="ECO:0000256" key="8">
    <source>
        <dbReference type="ARBA" id="ARBA00049244"/>
    </source>
</evidence>
<evidence type="ECO:0000256" key="3">
    <source>
        <dbReference type="ARBA" id="ARBA00022679"/>
    </source>
</evidence>
<evidence type="ECO:0000259" key="10">
    <source>
        <dbReference type="Pfam" id="PF06144"/>
    </source>
</evidence>
<dbReference type="Pfam" id="PF14840">
    <property type="entry name" value="DNA_pol3_delt_C"/>
    <property type="match status" value="1"/>
</dbReference>
<feature type="domain" description="DNA polymerase III subunit delta C-terminal" evidence="11">
    <location>
        <begin position="213"/>
        <end position="333"/>
    </location>
</feature>
<dbReference type="PANTHER" id="PTHR34388:SF1">
    <property type="entry name" value="DNA POLYMERASE III SUBUNIT DELTA"/>
    <property type="match status" value="1"/>
</dbReference>
<evidence type="ECO:0000256" key="7">
    <source>
        <dbReference type="ARBA" id="ARBA00034754"/>
    </source>
</evidence>
<evidence type="ECO:0000256" key="6">
    <source>
        <dbReference type="ARBA" id="ARBA00022932"/>
    </source>
</evidence>
<dbReference type="SUPFAM" id="SSF52540">
    <property type="entry name" value="P-loop containing nucleoside triphosphate hydrolases"/>
    <property type="match status" value="1"/>
</dbReference>
<reference evidence="12" key="1">
    <citation type="submission" date="2021-11" db="EMBL/GenBank/DDBJ databases">
        <title>Vibrio ZSDE26 sp. nov. and Vibrio ZSDZ34 sp. nov., isolated from coastal seawater in Qingdao.</title>
        <authorList>
            <person name="Zhang P."/>
        </authorList>
    </citation>
    <scope>NUCLEOTIDE SEQUENCE</scope>
    <source>
        <strain evidence="12">ZSDE26</strain>
    </source>
</reference>
<keyword evidence="4 12" id="KW-0548">Nucleotidyltransferase</keyword>
<dbReference type="PANTHER" id="PTHR34388">
    <property type="entry name" value="DNA POLYMERASE III SUBUNIT DELTA"/>
    <property type="match status" value="1"/>
</dbReference>
<dbReference type="AlphaFoldDB" id="A0A9X1XHN5"/>
<comment type="catalytic activity">
    <reaction evidence="8">
        <text>DNA(n) + a 2'-deoxyribonucleoside 5'-triphosphate = DNA(n+1) + diphosphate</text>
        <dbReference type="Rhea" id="RHEA:22508"/>
        <dbReference type="Rhea" id="RHEA-COMP:17339"/>
        <dbReference type="Rhea" id="RHEA-COMP:17340"/>
        <dbReference type="ChEBI" id="CHEBI:33019"/>
        <dbReference type="ChEBI" id="CHEBI:61560"/>
        <dbReference type="ChEBI" id="CHEBI:173112"/>
        <dbReference type="EC" id="2.7.7.7"/>
    </reaction>
</comment>
<dbReference type="RefSeq" id="WP_248007329.1">
    <property type="nucleotide sequence ID" value="NZ_JAJHVV010000001.1"/>
</dbReference>
<keyword evidence="6" id="KW-0239">DNA-directed DNA polymerase</keyword>
<accession>A0A9X1XHN5</accession>
<dbReference type="GO" id="GO:0009360">
    <property type="term" value="C:DNA polymerase III complex"/>
    <property type="evidence" value="ECO:0007669"/>
    <property type="project" value="UniProtKB-UniRule"/>
</dbReference>